<evidence type="ECO:0000256" key="5">
    <source>
        <dbReference type="ARBA" id="ARBA00022502"/>
    </source>
</evidence>
<evidence type="ECO:0000256" key="7">
    <source>
        <dbReference type="ARBA" id="ARBA00022824"/>
    </source>
</evidence>
<dbReference type="OrthoDB" id="5546453at2759"/>
<comment type="pathway">
    <text evidence="2 11">Glycolipid biosynthesis; glycosylphosphatidylinositol-anchor biosynthesis.</text>
</comment>
<comment type="caution">
    <text evidence="12">The sequence shown here is derived from an EMBL/GenBank/DDBJ whole genome shotgun (WGS) entry which is preliminary data.</text>
</comment>
<evidence type="ECO:0000256" key="1">
    <source>
        <dbReference type="ARBA" id="ARBA00004643"/>
    </source>
</evidence>
<evidence type="ECO:0000256" key="8">
    <source>
        <dbReference type="ARBA" id="ARBA00022989"/>
    </source>
</evidence>
<proteinExistence type="inferred from homology"/>
<comment type="subcellular location">
    <subcellularLocation>
        <location evidence="11">Endoplasmic reticulum membrane</location>
        <topology evidence="11">Single-pass membrane protein</topology>
    </subcellularLocation>
    <subcellularLocation>
        <location evidence="1">Endoplasmic reticulum membrane</location>
        <topology evidence="1">Single-pass type III membrane protein</topology>
    </subcellularLocation>
</comment>
<dbReference type="GO" id="GO:0006506">
    <property type="term" value="P:GPI anchor biosynthetic process"/>
    <property type="evidence" value="ECO:0007669"/>
    <property type="project" value="UniProtKB-UniPathway"/>
</dbReference>
<dbReference type="GO" id="GO:1990529">
    <property type="term" value="C:glycosylphosphatidylinositol-mannosyltransferase I complex"/>
    <property type="evidence" value="ECO:0007669"/>
    <property type="project" value="TreeGrafter"/>
</dbReference>
<keyword evidence="9 11" id="KW-0472">Membrane</keyword>
<evidence type="ECO:0000313" key="13">
    <source>
        <dbReference type="Proteomes" id="UP000326924"/>
    </source>
</evidence>
<dbReference type="GO" id="GO:0000030">
    <property type="term" value="F:mannosyltransferase activity"/>
    <property type="evidence" value="ECO:0007669"/>
    <property type="project" value="TreeGrafter"/>
</dbReference>
<accession>A0A5J5EVH6</accession>
<evidence type="ECO:0000256" key="11">
    <source>
        <dbReference type="RuleBase" id="RU366056"/>
    </source>
</evidence>
<keyword evidence="5 11" id="KW-0337">GPI-anchor biosynthesis</keyword>
<dbReference type="AlphaFoldDB" id="A0A5J5EVH6"/>
<dbReference type="FunCoup" id="A0A5J5EVH6">
    <property type="interactions" value="40"/>
</dbReference>
<feature type="transmembrane region" description="Helical" evidence="11">
    <location>
        <begin position="444"/>
        <end position="465"/>
    </location>
</feature>
<dbReference type="InterPro" id="IPR013233">
    <property type="entry name" value="PIG-X/PBN1"/>
</dbReference>
<protein>
    <recommendedName>
        <fullName evidence="4 11">Protein PBN1</fullName>
    </recommendedName>
</protein>
<keyword evidence="7 11" id="KW-0256">Endoplasmic reticulum</keyword>
<dbReference type="Proteomes" id="UP000326924">
    <property type="component" value="Unassembled WGS sequence"/>
</dbReference>
<evidence type="ECO:0000256" key="9">
    <source>
        <dbReference type="ARBA" id="ARBA00023136"/>
    </source>
</evidence>
<keyword evidence="13" id="KW-1185">Reference proteome</keyword>
<gene>
    <name evidence="12" type="ORF">FN846DRAFT_26925</name>
</gene>
<evidence type="ECO:0000256" key="3">
    <source>
        <dbReference type="ARBA" id="ARBA00010345"/>
    </source>
</evidence>
<evidence type="ECO:0000256" key="2">
    <source>
        <dbReference type="ARBA" id="ARBA00004687"/>
    </source>
</evidence>
<keyword evidence="10" id="KW-0325">Glycoprotein</keyword>
<dbReference type="UniPathway" id="UPA00196"/>
<dbReference type="InterPro" id="IPR042322">
    <property type="entry name" value="Pbn1"/>
</dbReference>
<reference evidence="12 13" key="1">
    <citation type="submission" date="2019-09" db="EMBL/GenBank/DDBJ databases">
        <title>Draft genome of the ectomycorrhizal ascomycete Sphaerosporella brunnea.</title>
        <authorList>
            <consortium name="DOE Joint Genome Institute"/>
            <person name="Benucci G.M."/>
            <person name="Marozzi G."/>
            <person name="Antonielli L."/>
            <person name="Sanchez S."/>
            <person name="Marco P."/>
            <person name="Wang X."/>
            <person name="Falini L.B."/>
            <person name="Barry K."/>
            <person name="Haridas S."/>
            <person name="Lipzen A."/>
            <person name="Labutti K."/>
            <person name="Grigoriev I.V."/>
            <person name="Murat C."/>
            <person name="Martin F."/>
            <person name="Albertini E."/>
            <person name="Donnini D."/>
            <person name="Bonito G."/>
        </authorList>
    </citation>
    <scope>NUCLEOTIDE SEQUENCE [LARGE SCALE GENOMIC DNA]</scope>
    <source>
        <strain evidence="12 13">Sb_GMNB300</strain>
    </source>
</reference>
<name>A0A5J5EVH6_9PEZI</name>
<evidence type="ECO:0000256" key="4">
    <source>
        <dbReference type="ARBA" id="ARBA00020410"/>
    </source>
</evidence>
<sequence length="484" mass="54544">MKQRTTYLVSSPEYTHPDNFELSPESLHIKTLHAAREDRLTIGYNELPPELWNVLKQCNEVFIRWSTGKPYESVDPFGSRVPAGLHVFLKPQREALPFHHRSSICTLLNDAFGLNKDECKGFEESFVEIPGGYQFYSPLKSIEQFESFVEKLLCKTDYCRARVAPLGSADYIDLKYDAVSQTLVANSFWSRPEQPWQETVKSVEGHKNIEVGVLGNDPPIAPESLTMGGVLHVVAKDDKLEPVMFTFPSRHHRSLGSFTLTTPLPTGLHPKLELAISPSGSPLKPPSEDCTLNAYFTLPKALFVDKYQLSTANPQLLKSLNLKRLRNVSGETDLEAPVWGVTRWGSSILVELDEAGSTFELPLHLRYLEPRNGTDQAQVSFASPSVFWACKSEEWSMMSNNPFDRSHLGWEHLFPEQTMYYHLSPATGEEAWKTVDVPVLDLRYAGIVKVGTVVVVLGGFFWVCWKVFSSFAAANKEEEVKKTQ</sequence>
<dbReference type="PANTHER" id="PTHR28533">
    <property type="entry name" value="PROTEIN PBN1"/>
    <property type="match status" value="1"/>
</dbReference>
<evidence type="ECO:0000313" key="12">
    <source>
        <dbReference type="EMBL" id="KAA8904545.1"/>
    </source>
</evidence>
<comment type="similarity">
    <text evidence="3 11">Belongs to the PIGX family.</text>
</comment>
<dbReference type="SMART" id="SM00780">
    <property type="entry name" value="PIG-X"/>
    <property type="match status" value="1"/>
</dbReference>
<evidence type="ECO:0000256" key="6">
    <source>
        <dbReference type="ARBA" id="ARBA00022692"/>
    </source>
</evidence>
<dbReference type="EMBL" id="VXIS01000107">
    <property type="protein sequence ID" value="KAA8904545.1"/>
    <property type="molecule type" value="Genomic_DNA"/>
</dbReference>
<keyword evidence="6 11" id="KW-0812">Transmembrane</keyword>
<organism evidence="12 13">
    <name type="scientific">Sphaerosporella brunnea</name>
    <dbReference type="NCBI Taxonomy" id="1250544"/>
    <lineage>
        <taxon>Eukaryota</taxon>
        <taxon>Fungi</taxon>
        <taxon>Dikarya</taxon>
        <taxon>Ascomycota</taxon>
        <taxon>Pezizomycotina</taxon>
        <taxon>Pezizomycetes</taxon>
        <taxon>Pezizales</taxon>
        <taxon>Pyronemataceae</taxon>
        <taxon>Sphaerosporella</taxon>
    </lineage>
</organism>
<evidence type="ECO:0000256" key="10">
    <source>
        <dbReference type="ARBA" id="ARBA00023180"/>
    </source>
</evidence>
<dbReference type="PANTHER" id="PTHR28533:SF1">
    <property type="entry name" value="PROTEIN PBN1"/>
    <property type="match status" value="1"/>
</dbReference>
<dbReference type="InParanoid" id="A0A5J5EVH6"/>
<dbReference type="GO" id="GO:0005789">
    <property type="term" value="C:endoplasmic reticulum membrane"/>
    <property type="evidence" value="ECO:0007669"/>
    <property type="project" value="UniProtKB-SubCell"/>
</dbReference>
<keyword evidence="8 11" id="KW-1133">Transmembrane helix</keyword>
<comment type="function">
    <text evidence="11">Required for proper folding and/or the stability of a subset of proteins in the endoplasmic reticulum. Component of glycosylphosphatidylinositol-mannosyltransferase 1 which transfers the first of the 4 mannoses in the GPI-anchor precursors during GPI-anchor biosynthesis. Probably acts by stabilizing the mannosyltransferase GPI14.</text>
</comment>
<dbReference type="Pfam" id="PF08320">
    <property type="entry name" value="PIG-X"/>
    <property type="match status" value="1"/>
</dbReference>